<dbReference type="EMBL" id="PJQY01000125">
    <property type="protein sequence ID" value="PQQ18061.1"/>
    <property type="molecule type" value="Genomic_DNA"/>
</dbReference>
<proteinExistence type="predicted"/>
<name>A0A314ZMK5_PRUYE</name>
<evidence type="ECO:0000313" key="2">
    <source>
        <dbReference type="Proteomes" id="UP000250321"/>
    </source>
</evidence>
<sequence>MFSRKIHATNNQMPDTIFRMLLIPTWCHILVIPLSRRGGGHLHSIKMETLTIDWLLGNPERKPT</sequence>
<comment type="caution">
    <text evidence="1">The sequence shown here is derived from an EMBL/GenBank/DDBJ whole genome shotgun (WGS) entry which is preliminary data.</text>
</comment>
<keyword evidence="2" id="KW-1185">Reference proteome</keyword>
<gene>
    <name evidence="1" type="ORF">Pyn_05768</name>
</gene>
<protein>
    <submittedName>
        <fullName evidence="1">Uncharacterized protein</fullName>
    </submittedName>
</protein>
<reference evidence="1 2" key="1">
    <citation type="submission" date="2018-02" db="EMBL/GenBank/DDBJ databases">
        <title>Draft genome of wild Prunus yedoensis var. nudiflora.</title>
        <authorList>
            <person name="Baek S."/>
            <person name="Kim J.-H."/>
            <person name="Choi K."/>
            <person name="Kim G.-B."/>
            <person name="Cho A."/>
            <person name="Jang H."/>
            <person name="Shin C.-H."/>
            <person name="Yu H.-J."/>
            <person name="Mun J.-H."/>
        </authorList>
    </citation>
    <scope>NUCLEOTIDE SEQUENCE [LARGE SCALE GENOMIC DNA]</scope>
    <source>
        <strain evidence="2">cv. Jeju island</strain>
        <tissue evidence="1">Leaf</tissue>
    </source>
</reference>
<dbReference type="AlphaFoldDB" id="A0A314ZMK5"/>
<accession>A0A314ZMK5</accession>
<organism evidence="1 2">
    <name type="scientific">Prunus yedoensis var. nudiflora</name>
    <dbReference type="NCBI Taxonomy" id="2094558"/>
    <lineage>
        <taxon>Eukaryota</taxon>
        <taxon>Viridiplantae</taxon>
        <taxon>Streptophyta</taxon>
        <taxon>Embryophyta</taxon>
        <taxon>Tracheophyta</taxon>
        <taxon>Spermatophyta</taxon>
        <taxon>Magnoliopsida</taxon>
        <taxon>eudicotyledons</taxon>
        <taxon>Gunneridae</taxon>
        <taxon>Pentapetalae</taxon>
        <taxon>rosids</taxon>
        <taxon>fabids</taxon>
        <taxon>Rosales</taxon>
        <taxon>Rosaceae</taxon>
        <taxon>Amygdaloideae</taxon>
        <taxon>Amygdaleae</taxon>
        <taxon>Prunus</taxon>
    </lineage>
</organism>
<evidence type="ECO:0000313" key="1">
    <source>
        <dbReference type="EMBL" id="PQQ18061.1"/>
    </source>
</evidence>
<dbReference type="Proteomes" id="UP000250321">
    <property type="component" value="Unassembled WGS sequence"/>
</dbReference>